<dbReference type="SMART" id="SM00367">
    <property type="entry name" value="LRR_CC"/>
    <property type="match status" value="18"/>
</dbReference>
<dbReference type="PANTHER" id="PTHR13318">
    <property type="entry name" value="PARTNER OF PAIRED, ISOFORM B-RELATED"/>
    <property type="match status" value="1"/>
</dbReference>
<sequence length="684" mass="75061">MKKAKQFQFQVQPLINNNNNNNNNNNGLSFSYFDLLSEEIVFTILDLLTQNPLDKKSFSLVCKNFYFLESKHRRILKPLRSEYLPKVLTRYPHVTHMDLTLCPRVTDATLTNIASACNSNLVSIDLSMSKFFTGVGLLNLAVKCENLVELDLSNATELKDSAAAMVAEARNLERLWMRRCKMVTDMGVGCIAVGCRKLKLLSLKWCVGVGDLGVGLIAVKCKDIRSLDLSYLPISDKCLPSILNLQYLEDLALVGCFSIDDNSLAVLKNGCKSLKKLDMSSCEKITHIGLSSVFSCTICLEQVTLANGCSVNLDLADSLNKLSKLQSIKLDGCPVTCAGLGAIGDWCVSLKELSLSKCSGVTDEGLTYLFTKQKDLRILDITCCRKITDVSISHITSSCTDLSSLKMESCTLVPREAFILIGQRCHSLEELDLTDNEIDDEGLKSISKCSKLSSLKLGLCLNITDEGLAHIGMSCVGLKELDLYRCTGITDSGILAIAGGCLGLEMINIAYCKEITDNSLLLFSKCAQLNTIECRGCPHITSLGLAAIAAGCKQLTKLDIKKCYKIDDAGMIPLAYFSQNLKQINLSYSSVTDVGLLSLASISCLQTLTILHLKGLTPSGLAATLLACRGLTKVKLHASFKSLLPQAIFEHLEARGCLFQWREKVFEAELDPKCWKQQLEDMMQ</sequence>
<accession>A0A7N2R7W5</accession>
<dbReference type="GO" id="GO:0019005">
    <property type="term" value="C:SCF ubiquitin ligase complex"/>
    <property type="evidence" value="ECO:0007669"/>
    <property type="project" value="TreeGrafter"/>
</dbReference>
<dbReference type="EMBL" id="LRBV02000007">
    <property type="status" value="NOT_ANNOTATED_CDS"/>
    <property type="molecule type" value="Genomic_DNA"/>
</dbReference>
<evidence type="ECO:0000313" key="2">
    <source>
        <dbReference type="EnsemblPlants" id="QL07p033676:mrna"/>
    </source>
</evidence>
<dbReference type="KEGG" id="qlo:115953292"/>
<proteinExistence type="predicted"/>
<dbReference type="InParanoid" id="A0A7N2R7W5"/>
<dbReference type="GO" id="GO:0031146">
    <property type="term" value="P:SCF-dependent proteasomal ubiquitin-dependent protein catabolic process"/>
    <property type="evidence" value="ECO:0007669"/>
    <property type="project" value="TreeGrafter"/>
</dbReference>
<dbReference type="EnsemblPlants" id="QL07p033676:mrna">
    <property type="protein sequence ID" value="QL07p033676:mrna"/>
    <property type="gene ID" value="QL07p033676"/>
</dbReference>
<feature type="domain" description="F-box/LRR-repeat protein 15-like leucin rich repeat" evidence="1">
    <location>
        <begin position="274"/>
        <end position="415"/>
    </location>
</feature>
<dbReference type="Gramene" id="QL07p033676:mrna">
    <property type="protein sequence ID" value="QL07p033676:mrna"/>
    <property type="gene ID" value="QL07p033676"/>
</dbReference>
<dbReference type="SUPFAM" id="SSF81383">
    <property type="entry name" value="F-box domain"/>
    <property type="match status" value="1"/>
</dbReference>
<keyword evidence="3" id="KW-1185">Reference proteome</keyword>
<reference evidence="2" key="2">
    <citation type="submission" date="2021-01" db="UniProtKB">
        <authorList>
            <consortium name="EnsemblPlants"/>
        </authorList>
    </citation>
    <scope>IDENTIFICATION</scope>
</reference>
<dbReference type="InterPro" id="IPR057207">
    <property type="entry name" value="FBXL15_LRR"/>
</dbReference>
<dbReference type="RefSeq" id="XP_030926754.1">
    <property type="nucleotide sequence ID" value="XM_031070894.1"/>
</dbReference>
<dbReference type="Pfam" id="PF25372">
    <property type="entry name" value="DUF7885"/>
    <property type="match status" value="2"/>
</dbReference>
<dbReference type="SUPFAM" id="SSF52047">
    <property type="entry name" value="RNI-like"/>
    <property type="match status" value="2"/>
</dbReference>
<dbReference type="AlphaFoldDB" id="A0A7N2R7W5"/>
<dbReference type="InterPro" id="IPR006553">
    <property type="entry name" value="Leu-rich_rpt_Cys-con_subtyp"/>
</dbReference>
<dbReference type="InterPro" id="IPR001611">
    <property type="entry name" value="Leu-rich_rpt"/>
</dbReference>
<organism evidence="2 3">
    <name type="scientific">Quercus lobata</name>
    <name type="common">Valley oak</name>
    <dbReference type="NCBI Taxonomy" id="97700"/>
    <lineage>
        <taxon>Eukaryota</taxon>
        <taxon>Viridiplantae</taxon>
        <taxon>Streptophyta</taxon>
        <taxon>Embryophyta</taxon>
        <taxon>Tracheophyta</taxon>
        <taxon>Spermatophyta</taxon>
        <taxon>Magnoliopsida</taxon>
        <taxon>eudicotyledons</taxon>
        <taxon>Gunneridae</taxon>
        <taxon>Pentapetalae</taxon>
        <taxon>rosids</taxon>
        <taxon>fabids</taxon>
        <taxon>Fagales</taxon>
        <taxon>Fagaceae</taxon>
        <taxon>Quercus</taxon>
    </lineage>
</organism>
<name>A0A7N2R7W5_QUELO</name>
<dbReference type="Proteomes" id="UP000594261">
    <property type="component" value="Chromosome 7"/>
</dbReference>
<dbReference type="InterPro" id="IPR032675">
    <property type="entry name" value="LRR_dom_sf"/>
</dbReference>
<dbReference type="OMA" id="SINLWYC"/>
<evidence type="ECO:0000259" key="1">
    <source>
        <dbReference type="Pfam" id="PF25372"/>
    </source>
</evidence>
<gene>
    <name evidence="2" type="primary">LOC115953292</name>
</gene>
<dbReference type="FunCoup" id="A0A7N2R7W5">
    <property type="interactions" value="1377"/>
</dbReference>
<feature type="domain" description="F-box/LRR-repeat protein 15-like leucin rich repeat" evidence="1">
    <location>
        <begin position="500"/>
        <end position="574"/>
    </location>
</feature>
<dbReference type="OrthoDB" id="550575at2759"/>
<dbReference type="FunFam" id="3.80.10.10:FF:000276">
    <property type="entry name" value="F-box/LRR-repeat protein 3"/>
    <property type="match status" value="1"/>
</dbReference>
<dbReference type="GeneID" id="115953292"/>
<dbReference type="CDD" id="cd22159">
    <property type="entry name" value="F-box_AtTIR1-like"/>
    <property type="match status" value="1"/>
</dbReference>
<dbReference type="PANTHER" id="PTHR13318:SF105">
    <property type="entry name" value="F-BOX_LRR-REPEAT PROTEIN 3"/>
    <property type="match status" value="1"/>
</dbReference>
<protein>
    <recommendedName>
        <fullName evidence="1">F-box/LRR-repeat protein 15-like leucin rich repeat domain-containing protein</fullName>
    </recommendedName>
</protein>
<reference evidence="2 3" key="1">
    <citation type="journal article" date="2016" name="G3 (Bethesda)">
        <title>First Draft Assembly and Annotation of the Genome of a California Endemic Oak Quercus lobata Nee (Fagaceae).</title>
        <authorList>
            <person name="Sork V.L."/>
            <person name="Fitz-Gibbon S.T."/>
            <person name="Puiu D."/>
            <person name="Crepeau M."/>
            <person name="Gugger P.F."/>
            <person name="Sherman R."/>
            <person name="Stevens K."/>
            <person name="Langley C.H."/>
            <person name="Pellegrini M."/>
            <person name="Salzberg S.L."/>
        </authorList>
    </citation>
    <scope>NUCLEOTIDE SEQUENCE [LARGE SCALE GENOMIC DNA]</scope>
    <source>
        <strain evidence="2 3">cv. SW786</strain>
    </source>
</reference>
<evidence type="ECO:0000313" key="3">
    <source>
        <dbReference type="Proteomes" id="UP000594261"/>
    </source>
</evidence>
<dbReference type="Gene3D" id="3.80.10.10">
    <property type="entry name" value="Ribonuclease Inhibitor"/>
    <property type="match status" value="3"/>
</dbReference>
<dbReference type="Pfam" id="PF13516">
    <property type="entry name" value="LRR_6"/>
    <property type="match status" value="3"/>
</dbReference>
<dbReference type="InterPro" id="IPR036047">
    <property type="entry name" value="F-box-like_dom_sf"/>
</dbReference>